<keyword evidence="3" id="KW-0210">Decarboxylase</keyword>
<evidence type="ECO:0000313" key="8">
    <source>
        <dbReference type="Proteomes" id="UP000886520"/>
    </source>
</evidence>
<keyword evidence="8" id="KW-1185">Reference proteome</keyword>
<dbReference type="InterPro" id="IPR002129">
    <property type="entry name" value="PyrdxlP-dep_de-COase"/>
</dbReference>
<dbReference type="Gene3D" id="3.40.640.10">
    <property type="entry name" value="Type I PLP-dependent aspartate aminotransferase-like (Major domain)"/>
    <property type="match status" value="1"/>
</dbReference>
<feature type="modified residue" description="N6-(pyridoxal phosphate)lysine" evidence="6">
    <location>
        <position position="439"/>
    </location>
</feature>
<dbReference type="OrthoDB" id="1857246at2759"/>
<reference evidence="7" key="1">
    <citation type="submission" date="2021-01" db="EMBL/GenBank/DDBJ databases">
        <title>Adiantum capillus-veneris genome.</title>
        <authorList>
            <person name="Fang Y."/>
            <person name="Liao Q."/>
        </authorList>
    </citation>
    <scope>NUCLEOTIDE SEQUENCE</scope>
    <source>
        <strain evidence="7">H3</strain>
        <tissue evidence="7">Leaf</tissue>
    </source>
</reference>
<dbReference type="SUPFAM" id="SSF53383">
    <property type="entry name" value="PLP-dependent transferases"/>
    <property type="match status" value="1"/>
</dbReference>
<evidence type="ECO:0000256" key="1">
    <source>
        <dbReference type="ARBA" id="ARBA00001933"/>
    </source>
</evidence>
<dbReference type="PANTHER" id="PTHR46101">
    <property type="match status" value="1"/>
</dbReference>
<dbReference type="InterPro" id="IPR015424">
    <property type="entry name" value="PyrdxlP-dep_Trfase"/>
</dbReference>
<dbReference type="GO" id="GO:0016831">
    <property type="term" value="F:carboxy-lyase activity"/>
    <property type="evidence" value="ECO:0007669"/>
    <property type="project" value="UniProtKB-KW"/>
</dbReference>
<comment type="caution">
    <text evidence="7">The sequence shown here is derived from an EMBL/GenBank/DDBJ whole genome shotgun (WGS) entry which is preliminary data.</text>
</comment>
<comment type="cofactor">
    <cofactor evidence="1 6">
        <name>pyridoxal 5'-phosphate</name>
        <dbReference type="ChEBI" id="CHEBI:597326"/>
    </cofactor>
</comment>
<dbReference type="EMBL" id="JABFUD020000013">
    <property type="protein sequence ID" value="KAI5071042.1"/>
    <property type="molecule type" value="Genomic_DNA"/>
</dbReference>
<evidence type="ECO:0000256" key="4">
    <source>
        <dbReference type="ARBA" id="ARBA00022898"/>
    </source>
</evidence>
<dbReference type="Proteomes" id="UP000886520">
    <property type="component" value="Chromosome 13"/>
</dbReference>
<dbReference type="InterPro" id="IPR051151">
    <property type="entry name" value="Group_II_Decarboxylase"/>
</dbReference>
<keyword evidence="4 6" id="KW-0663">Pyridoxal phosphate</keyword>
<evidence type="ECO:0000256" key="2">
    <source>
        <dbReference type="ARBA" id="ARBA00009533"/>
    </source>
</evidence>
<dbReference type="PANTHER" id="PTHR46101:SF18">
    <property type="entry name" value="HISTIDINE DECARBOXYLASE"/>
    <property type="match status" value="1"/>
</dbReference>
<comment type="similarity">
    <text evidence="2">Belongs to the group II decarboxylase family.</text>
</comment>
<evidence type="ECO:0000256" key="5">
    <source>
        <dbReference type="ARBA" id="ARBA00023239"/>
    </source>
</evidence>
<dbReference type="Pfam" id="PF00282">
    <property type="entry name" value="Pyridoxal_deC"/>
    <property type="match status" value="1"/>
</dbReference>
<sequence length="631" mass="71265">MDNHYVTAAANGTHDAILPLKRKKTDSAVADKARSGLLAKEAIKHALKEYLDIKLAVKHYVEKYQIVDGIPIDSSVEPEESPYPDPWGIPNAYHIFYLRQGGLPDWRRTRAITIAKDYHAQQKSNFLGYQVNFNLNYEEDFGSYLNTHVNNIGDPFQEGNLTVNSKFMERAVLDYYAALWHAKWPHNDKDLDSYWGFSLTMGSTEGNLYGMWNARDYLSGKRILVDTDAWTSKKGKRVKLPPRLVYHQASTPVESPFAYTPIAFFSEDTHYSISKCMTMLQIRTFYAEGREKYPNQCPITDNGDWPAEVPSDDGGAMNMDDLASLVGFFAYRGYPIMVCFNYGTTFKGAYDNVALACEKLQPILEKYGLFERKVSWQDDNGATHEDTRTGFWFHVDGALGAAYMPYIEMAYCGGLVDKKGPVFDFRLPMVHSISMSGHKWIGAPAPCGLYMTKTKYQMYPPDIPEYIGTPDTTFAGSRNGLSAILLWDNIARHSYDDQISKSLHLENMASYTEDRLRNLQDEVLKEDLYVARTPLALTVRFKRANDDLCKKYSLSNEDLEGKRYSHVFMMEHVTTELVDALVEDLSKEGAFAPDDPSTAEAKAAAVVEAALRAPTSNRLSLVPTRGRGFHG</sequence>
<accession>A0A9D4UNS4</accession>
<proteinExistence type="inferred from homology"/>
<evidence type="ECO:0008006" key="9">
    <source>
        <dbReference type="Google" id="ProtNLM"/>
    </source>
</evidence>
<dbReference type="GO" id="GO:0030170">
    <property type="term" value="F:pyridoxal phosphate binding"/>
    <property type="evidence" value="ECO:0007669"/>
    <property type="project" value="InterPro"/>
</dbReference>
<evidence type="ECO:0000313" key="7">
    <source>
        <dbReference type="EMBL" id="KAI5071042.1"/>
    </source>
</evidence>
<dbReference type="AlphaFoldDB" id="A0A9D4UNS4"/>
<keyword evidence="5" id="KW-0456">Lyase</keyword>
<evidence type="ECO:0000256" key="6">
    <source>
        <dbReference type="PIRSR" id="PIRSR602129-50"/>
    </source>
</evidence>
<evidence type="ECO:0000256" key="3">
    <source>
        <dbReference type="ARBA" id="ARBA00022793"/>
    </source>
</evidence>
<dbReference type="InterPro" id="IPR015421">
    <property type="entry name" value="PyrdxlP-dep_Trfase_major"/>
</dbReference>
<protein>
    <recommendedName>
        <fullName evidence="9">Histidine decarboxylase</fullName>
    </recommendedName>
</protein>
<dbReference type="GO" id="GO:0019752">
    <property type="term" value="P:carboxylic acid metabolic process"/>
    <property type="evidence" value="ECO:0007669"/>
    <property type="project" value="InterPro"/>
</dbReference>
<name>A0A9D4UNS4_ADICA</name>
<gene>
    <name evidence="7" type="ORF">GOP47_0013293</name>
</gene>
<organism evidence="7 8">
    <name type="scientific">Adiantum capillus-veneris</name>
    <name type="common">Maidenhair fern</name>
    <dbReference type="NCBI Taxonomy" id="13818"/>
    <lineage>
        <taxon>Eukaryota</taxon>
        <taxon>Viridiplantae</taxon>
        <taxon>Streptophyta</taxon>
        <taxon>Embryophyta</taxon>
        <taxon>Tracheophyta</taxon>
        <taxon>Polypodiopsida</taxon>
        <taxon>Polypodiidae</taxon>
        <taxon>Polypodiales</taxon>
        <taxon>Pteridineae</taxon>
        <taxon>Pteridaceae</taxon>
        <taxon>Vittarioideae</taxon>
        <taxon>Adiantum</taxon>
    </lineage>
</organism>